<feature type="compositionally biased region" description="Low complexity" evidence="1">
    <location>
        <begin position="85"/>
        <end position="100"/>
    </location>
</feature>
<name>D5RH45_9PROT</name>
<protein>
    <submittedName>
        <fullName evidence="2">Uncharacterized protein</fullName>
    </submittedName>
</protein>
<feature type="region of interest" description="Disordered" evidence="1">
    <location>
        <begin position="55"/>
        <end position="107"/>
    </location>
</feature>
<dbReference type="HOGENOM" id="CLU_2202714_0_0_5"/>
<dbReference type="EMBL" id="ADVL01000079">
    <property type="protein sequence ID" value="EFH13369.1"/>
    <property type="molecule type" value="Genomic_DNA"/>
</dbReference>
<comment type="caution">
    <text evidence="2">The sequence shown here is derived from an EMBL/GenBank/DDBJ whole genome shotgun (WGS) entry which is preliminary data.</text>
</comment>
<evidence type="ECO:0000313" key="3">
    <source>
        <dbReference type="Proteomes" id="UP000005324"/>
    </source>
</evidence>
<evidence type="ECO:0000256" key="1">
    <source>
        <dbReference type="SAM" id="MobiDB-lite"/>
    </source>
</evidence>
<dbReference type="AlphaFoldDB" id="D5RH45"/>
<reference evidence="2 3" key="1">
    <citation type="submission" date="2010-04" db="EMBL/GenBank/DDBJ databases">
        <authorList>
            <person name="Qin X."/>
            <person name="Bachman B."/>
            <person name="Battles P."/>
            <person name="Bell A."/>
            <person name="Bess C."/>
            <person name="Bickham C."/>
            <person name="Chaboub L."/>
            <person name="Chen D."/>
            <person name="Coyle M."/>
            <person name="Deiros D.R."/>
            <person name="Dinh H."/>
            <person name="Forbes L."/>
            <person name="Fowler G."/>
            <person name="Francisco L."/>
            <person name="Fu Q."/>
            <person name="Gubbala S."/>
            <person name="Hale W."/>
            <person name="Han Y."/>
            <person name="Hemphill L."/>
            <person name="Highlander S.K."/>
            <person name="Hirani K."/>
            <person name="Hogues M."/>
            <person name="Jackson L."/>
            <person name="Jakkamsetti A."/>
            <person name="Javaid M."/>
            <person name="Jiang H."/>
            <person name="Korchina V."/>
            <person name="Kovar C."/>
            <person name="Lara F."/>
            <person name="Lee S."/>
            <person name="Mata R."/>
            <person name="Mathew T."/>
            <person name="Moen C."/>
            <person name="Morales K."/>
            <person name="Munidasa M."/>
            <person name="Nazareth L."/>
            <person name="Ngo R."/>
            <person name="Nguyen L."/>
            <person name="Okwuonu G."/>
            <person name="Ongeri F."/>
            <person name="Patil S."/>
            <person name="Petrosino J."/>
            <person name="Pham C."/>
            <person name="Pham P."/>
            <person name="Pu L.-L."/>
            <person name="Puazo M."/>
            <person name="Raj R."/>
            <person name="Reid J."/>
            <person name="Rouhana J."/>
            <person name="Saada N."/>
            <person name="Shang Y."/>
            <person name="Simmons D."/>
            <person name="Thornton R."/>
            <person name="Warren J."/>
            <person name="Weissenberger G."/>
            <person name="Zhang J."/>
            <person name="Zhang L."/>
            <person name="Zhou C."/>
            <person name="Zhu D."/>
            <person name="Muzny D."/>
            <person name="Worley K."/>
            <person name="Gibbs R."/>
        </authorList>
    </citation>
    <scope>NUCLEOTIDE SEQUENCE [LARGE SCALE GENOMIC DNA]</scope>
    <source>
        <strain evidence="2 3">ATCC 49957</strain>
    </source>
</reference>
<feature type="region of interest" description="Disordered" evidence="1">
    <location>
        <begin position="1"/>
        <end position="41"/>
    </location>
</feature>
<feature type="non-terminal residue" evidence="2">
    <location>
        <position position="1"/>
    </location>
</feature>
<evidence type="ECO:0000313" key="2">
    <source>
        <dbReference type="EMBL" id="EFH13369.1"/>
    </source>
</evidence>
<dbReference type="Proteomes" id="UP000005324">
    <property type="component" value="Unassembled WGS sequence"/>
</dbReference>
<gene>
    <name evidence="2" type="ORF">HMPREF0731_0404</name>
</gene>
<keyword evidence="3" id="KW-1185">Reference proteome</keyword>
<organism evidence="2 3">
    <name type="scientific">Pseudoroseomonas cervicalis ATCC 49957</name>
    <dbReference type="NCBI Taxonomy" id="525371"/>
    <lineage>
        <taxon>Bacteria</taxon>
        <taxon>Pseudomonadati</taxon>
        <taxon>Pseudomonadota</taxon>
        <taxon>Alphaproteobacteria</taxon>
        <taxon>Acetobacterales</taxon>
        <taxon>Roseomonadaceae</taxon>
        <taxon>Roseomonas</taxon>
    </lineage>
</organism>
<accession>D5RH45</accession>
<proteinExistence type="predicted"/>
<sequence>GARQGRQHGGGGTAAQPFRRGGEMVGGRVVAHGGASQHGGACGASAWARIHSRDAAFIPQWPRRGRQEGEPAWTRTASPAPPARPSAAPRRPSAPSPTTATRRRAAR</sequence>